<reference evidence="4" key="1">
    <citation type="submission" date="2018-07" db="EMBL/GenBank/DDBJ databases">
        <authorList>
            <person name="Quirk P.G."/>
            <person name="Krulwich T.A."/>
        </authorList>
    </citation>
    <scope>NUCLEOTIDE SEQUENCE [LARGE SCALE GENOMIC DNA]</scope>
</reference>
<sequence>MGWSPERPVPVETILPPPGWYPGSPEPTETITRVGWWAVLALDTTAVTVHWIAEVELEFITGLGLEIVSLHTTRALALQKLGMVAMQRNIEVTSPLALQGIYLTSLSLNAELDRALLLERIGIAHLGQALTLDRTLGLVSVKPIDVPAALAVSSAFAMTPVKPIDLAQTITTTRTLGLGITLPIAFDRTINVSGAVGFGFPPTAEVTDTYGTAVEGNSSTSNEAFTHNIRRWCNFMDEVLLGGGGSGQASAALFNVGKGGGPGEWSTRTFQRGVDISYQETQVTGTMGGGAPSSPGPSILGGSPGKDTTSSLGSTAGGGYAGLLWGSATGIGPGTINYNGKPYVGGANATGSQNGKYPGGGGTGSSGFSSSRPGARGRAWYRSYQ</sequence>
<dbReference type="Pfam" id="PF21722">
    <property type="entry name" value="Gly_rich_2"/>
    <property type="match status" value="1"/>
</dbReference>
<dbReference type="InterPro" id="IPR049304">
    <property type="entry name" value="Gly_rich_dom"/>
</dbReference>
<accession>A0A346FC77</accession>
<proteinExistence type="predicted"/>
<dbReference type="EMBL" id="MH632120">
    <property type="protein sequence ID" value="AXN53302.1"/>
    <property type="molecule type" value="Genomic_DNA"/>
</dbReference>
<gene>
    <name evidence="3" type="primary">30</name>
    <name evidence="3" type="ORF">PBI_THONKO_30</name>
</gene>
<evidence type="ECO:0000256" key="1">
    <source>
        <dbReference type="SAM" id="MobiDB-lite"/>
    </source>
</evidence>
<feature type="region of interest" description="Disordered" evidence="1">
    <location>
        <begin position="283"/>
        <end position="313"/>
    </location>
</feature>
<keyword evidence="4" id="KW-1185">Reference proteome</keyword>
<evidence type="ECO:0000313" key="4">
    <source>
        <dbReference type="Proteomes" id="UP000259812"/>
    </source>
</evidence>
<name>A0A346FC77_9CAUD</name>
<dbReference type="KEGG" id="vg:60320785"/>
<evidence type="ECO:0000259" key="2">
    <source>
        <dbReference type="Pfam" id="PF21722"/>
    </source>
</evidence>
<dbReference type="GeneID" id="60320785"/>
<organism evidence="3 4">
    <name type="scientific">Mycobacterium phage Thonko</name>
    <dbReference type="NCBI Taxonomy" id="2282910"/>
    <lineage>
        <taxon>Viruses</taxon>
        <taxon>Duplodnaviria</taxon>
        <taxon>Heunggongvirae</taxon>
        <taxon>Uroviricota</taxon>
        <taxon>Caudoviricetes</taxon>
        <taxon>Bclasvirinae</taxon>
        <taxon>Thonkovirus</taxon>
        <taxon>Thonkovirus thonko</taxon>
    </lineage>
</organism>
<feature type="compositionally biased region" description="Low complexity" evidence="1">
    <location>
        <begin position="366"/>
        <end position="378"/>
    </location>
</feature>
<feature type="domain" description="Glycine-rich" evidence="2">
    <location>
        <begin position="220"/>
        <end position="378"/>
    </location>
</feature>
<feature type="region of interest" description="Disordered" evidence="1">
    <location>
        <begin position="348"/>
        <end position="385"/>
    </location>
</feature>
<evidence type="ECO:0000313" key="3">
    <source>
        <dbReference type="EMBL" id="AXN53302.1"/>
    </source>
</evidence>
<protein>
    <submittedName>
        <fullName evidence="3">Minor tail protein</fullName>
    </submittedName>
</protein>
<dbReference type="RefSeq" id="YP_009949381.1">
    <property type="nucleotide sequence ID" value="NC_051580.1"/>
</dbReference>
<feature type="compositionally biased region" description="Low complexity" evidence="1">
    <location>
        <begin position="292"/>
        <end position="301"/>
    </location>
</feature>
<dbReference type="Proteomes" id="UP000259812">
    <property type="component" value="Genome"/>
</dbReference>